<feature type="compositionally biased region" description="Basic and acidic residues" evidence="12">
    <location>
        <begin position="57"/>
        <end position="66"/>
    </location>
</feature>
<comment type="similarity">
    <text evidence="3 11">Belongs to the ubiquitin-activating E1 family.</text>
</comment>
<dbReference type="Pfam" id="PF00899">
    <property type="entry name" value="ThiF"/>
    <property type="match status" value="1"/>
</dbReference>
<dbReference type="Gene3D" id="2.40.30.180">
    <property type="entry name" value="Ubiquitin-activating enzyme E1, FCCH domain"/>
    <property type="match status" value="1"/>
</dbReference>
<dbReference type="InterPro" id="IPR019572">
    <property type="entry name" value="UBA_E1_SCCH"/>
</dbReference>
<dbReference type="FunFam" id="3.10.290.60:FF:000002">
    <property type="entry name" value="Ubiquitin-like modifier-activating enzyme 1"/>
    <property type="match status" value="1"/>
</dbReference>
<dbReference type="SUPFAM" id="SSF69572">
    <property type="entry name" value="Activating enzymes of the ubiquitin-like proteins"/>
    <property type="match status" value="2"/>
</dbReference>
<evidence type="ECO:0000259" key="13">
    <source>
        <dbReference type="SMART" id="SM00985"/>
    </source>
</evidence>
<dbReference type="InterPro" id="IPR018074">
    <property type="entry name" value="UBQ-activ_enz_E1_CS"/>
</dbReference>
<evidence type="ECO:0000256" key="12">
    <source>
        <dbReference type="SAM" id="MobiDB-lite"/>
    </source>
</evidence>
<keyword evidence="6 11" id="KW-0547">Nucleotide-binding</keyword>
<dbReference type="UniPathway" id="UPA00143"/>
<dbReference type="Pfam" id="PF16191">
    <property type="entry name" value="E1_4HB"/>
    <property type="match status" value="1"/>
</dbReference>
<feature type="compositionally biased region" description="Low complexity" evidence="12">
    <location>
        <begin position="83"/>
        <end position="103"/>
    </location>
</feature>
<dbReference type="PROSITE" id="PS00536">
    <property type="entry name" value="UBIQUITIN_ACTIVAT_1"/>
    <property type="match status" value="1"/>
</dbReference>
<organism evidence="14 15">
    <name type="scientific">Hypsibius exemplaris</name>
    <name type="common">Freshwater tardigrade</name>
    <dbReference type="NCBI Taxonomy" id="2072580"/>
    <lineage>
        <taxon>Eukaryota</taxon>
        <taxon>Metazoa</taxon>
        <taxon>Ecdysozoa</taxon>
        <taxon>Tardigrada</taxon>
        <taxon>Eutardigrada</taxon>
        <taxon>Parachela</taxon>
        <taxon>Hypsibioidea</taxon>
        <taxon>Hypsibiidae</taxon>
        <taxon>Hypsibius</taxon>
    </lineage>
</organism>
<evidence type="ECO:0000256" key="4">
    <source>
        <dbReference type="ARBA" id="ARBA00012990"/>
    </source>
</evidence>
<evidence type="ECO:0000256" key="10">
    <source>
        <dbReference type="PROSITE-ProRule" id="PRU10132"/>
    </source>
</evidence>
<evidence type="ECO:0000256" key="1">
    <source>
        <dbReference type="ARBA" id="ARBA00000488"/>
    </source>
</evidence>
<feature type="domain" description="Ubiquitin-activating enzyme E1 C-terminal" evidence="13">
    <location>
        <begin position="1049"/>
        <end position="1174"/>
    </location>
</feature>
<dbReference type="AlphaFoldDB" id="A0A1W0X683"/>
<evidence type="ECO:0000313" key="15">
    <source>
        <dbReference type="Proteomes" id="UP000192578"/>
    </source>
</evidence>
<reference evidence="15" key="1">
    <citation type="submission" date="2017-01" db="EMBL/GenBank/DDBJ databases">
        <title>Comparative genomics of anhydrobiosis in the tardigrade Hypsibius dujardini.</title>
        <authorList>
            <person name="Yoshida Y."/>
            <person name="Koutsovoulos G."/>
            <person name="Laetsch D."/>
            <person name="Stevens L."/>
            <person name="Kumar S."/>
            <person name="Horikawa D."/>
            <person name="Ishino K."/>
            <person name="Komine S."/>
            <person name="Tomita M."/>
            <person name="Blaxter M."/>
            <person name="Arakawa K."/>
        </authorList>
    </citation>
    <scope>NUCLEOTIDE SEQUENCE [LARGE SCALE GENOMIC DNA]</scope>
    <source>
        <strain evidence="15">Z151</strain>
    </source>
</reference>
<dbReference type="Gene3D" id="1.10.10.2660">
    <property type="entry name" value="Ubiquitin-activating enzyme E1, SCCH domain"/>
    <property type="match status" value="1"/>
</dbReference>
<evidence type="ECO:0000256" key="7">
    <source>
        <dbReference type="ARBA" id="ARBA00022786"/>
    </source>
</evidence>
<dbReference type="EC" id="6.2.1.45" evidence="4"/>
<protein>
    <recommendedName>
        <fullName evidence="4">E1 ubiquitin-activating enzyme</fullName>
        <ecNumber evidence="4">6.2.1.45</ecNumber>
    </recommendedName>
    <alternativeName>
        <fullName evidence="9">Ubiquitin-activating enzyme E1</fullName>
    </alternativeName>
</protein>
<dbReference type="InterPro" id="IPR018965">
    <property type="entry name" value="Ub-activating_enz_E1_C"/>
</dbReference>
<feature type="compositionally biased region" description="Pro residues" evidence="12">
    <location>
        <begin position="35"/>
        <end position="44"/>
    </location>
</feature>
<dbReference type="InterPro" id="IPR000011">
    <property type="entry name" value="UBQ/SUMO-activ_enz_E1-like"/>
</dbReference>
<dbReference type="SMART" id="SM00985">
    <property type="entry name" value="UBA_e1_C"/>
    <property type="match status" value="1"/>
</dbReference>
<dbReference type="InterPro" id="IPR042302">
    <property type="entry name" value="E1_FCCH_sf"/>
</dbReference>
<dbReference type="Proteomes" id="UP000192578">
    <property type="component" value="Unassembled WGS sequence"/>
</dbReference>
<dbReference type="InterPro" id="IPR045886">
    <property type="entry name" value="ThiF/MoeB/HesA"/>
</dbReference>
<keyword evidence="7 11" id="KW-0833">Ubl conjugation pathway</keyword>
<dbReference type="FunFam" id="3.50.50.80:FF:000001">
    <property type="entry name" value="ubiquitin-like modifier-activating enzyme 1"/>
    <property type="match status" value="1"/>
</dbReference>
<feature type="active site" description="Glycyl thioester intermediate" evidence="10">
    <location>
        <position position="754"/>
    </location>
</feature>
<dbReference type="GO" id="GO:0005524">
    <property type="term" value="F:ATP binding"/>
    <property type="evidence" value="ECO:0007669"/>
    <property type="project" value="UniProtKB-KW"/>
</dbReference>
<dbReference type="CDD" id="cd01491">
    <property type="entry name" value="Ube1_repeat1"/>
    <property type="match status" value="1"/>
</dbReference>
<dbReference type="InterPro" id="IPR033127">
    <property type="entry name" value="UBQ-activ_enz_E1_Cys_AS"/>
</dbReference>
<dbReference type="PANTHER" id="PTHR10953:SF250">
    <property type="entry name" value="UBIQUITIN-LIKE MODIFIER-ACTIVATING ENZYME 1"/>
    <property type="match status" value="1"/>
</dbReference>
<dbReference type="CDD" id="cd01490">
    <property type="entry name" value="Ube1_repeat2"/>
    <property type="match status" value="1"/>
</dbReference>
<dbReference type="PROSITE" id="PS00865">
    <property type="entry name" value="UBIQUITIN_ACTIVAT_2"/>
    <property type="match status" value="1"/>
</dbReference>
<dbReference type="GO" id="GO:0045116">
    <property type="term" value="P:protein neddylation"/>
    <property type="evidence" value="ECO:0007669"/>
    <property type="project" value="TreeGrafter"/>
</dbReference>
<dbReference type="OrthoDB" id="10252231at2759"/>
<evidence type="ECO:0000256" key="11">
    <source>
        <dbReference type="RuleBase" id="RU000519"/>
    </source>
</evidence>
<keyword evidence="8 11" id="KW-0067">ATP-binding</keyword>
<dbReference type="InterPro" id="IPR042063">
    <property type="entry name" value="Ubi_acti_E1_SCCH"/>
</dbReference>
<evidence type="ECO:0000256" key="6">
    <source>
        <dbReference type="ARBA" id="ARBA00022741"/>
    </source>
</evidence>
<comment type="catalytic activity">
    <reaction evidence="1">
        <text>ATP + ubiquitin + [E1 ubiquitin-activating enzyme]-L-cysteine = AMP + diphosphate + S-ubiquitinyl-[E1 ubiquitin-activating enzyme]-L-cysteine.</text>
        <dbReference type="EC" id="6.2.1.45"/>
    </reaction>
</comment>
<gene>
    <name evidence="14" type="ORF">BV898_03325</name>
</gene>
<evidence type="ECO:0000256" key="8">
    <source>
        <dbReference type="ARBA" id="ARBA00022840"/>
    </source>
</evidence>
<dbReference type="GO" id="GO:0019781">
    <property type="term" value="F:NEDD8 activating enzyme activity"/>
    <property type="evidence" value="ECO:0007669"/>
    <property type="project" value="TreeGrafter"/>
</dbReference>
<dbReference type="InterPro" id="IPR042449">
    <property type="entry name" value="Ub-E1_IAD_1"/>
</dbReference>
<feature type="region of interest" description="Disordered" evidence="12">
    <location>
        <begin position="121"/>
        <end position="158"/>
    </location>
</feature>
<accession>A0A1W0X683</accession>
<dbReference type="Pfam" id="PF16190">
    <property type="entry name" value="E1_FCCH"/>
    <property type="match status" value="1"/>
</dbReference>
<dbReference type="InterPro" id="IPR038252">
    <property type="entry name" value="UBA_E1_C_sf"/>
</dbReference>
<proteinExistence type="inferred from homology"/>
<keyword evidence="15" id="KW-1185">Reference proteome</keyword>
<dbReference type="Gene3D" id="3.10.290.60">
    <property type="entry name" value="Ubiquitin-activating enzyme E1, UFD domain"/>
    <property type="match status" value="1"/>
</dbReference>
<dbReference type="Gene3D" id="3.50.50.80">
    <property type="entry name" value="Ubiquitin-activating enzyme E1, inactive adenylation domain, subdomain 1"/>
    <property type="match status" value="1"/>
</dbReference>
<dbReference type="GO" id="GO:0005634">
    <property type="term" value="C:nucleus"/>
    <property type="evidence" value="ECO:0007669"/>
    <property type="project" value="TreeGrafter"/>
</dbReference>
<name>A0A1W0X683_HYPEX</name>
<evidence type="ECO:0000313" key="14">
    <source>
        <dbReference type="EMBL" id="OQV22894.1"/>
    </source>
</evidence>
<evidence type="ECO:0000256" key="3">
    <source>
        <dbReference type="ARBA" id="ARBA00005673"/>
    </source>
</evidence>
<dbReference type="InterPro" id="IPR032420">
    <property type="entry name" value="E1_4HB"/>
</dbReference>
<dbReference type="EMBL" id="MTYJ01000015">
    <property type="protein sequence ID" value="OQV22894.1"/>
    <property type="molecule type" value="Genomic_DNA"/>
</dbReference>
<feature type="region of interest" description="Disordered" evidence="12">
    <location>
        <begin position="31"/>
        <end position="105"/>
    </location>
</feature>
<dbReference type="Gene3D" id="3.40.50.720">
    <property type="entry name" value="NAD(P)-binding Rossmann-like Domain"/>
    <property type="match status" value="1"/>
</dbReference>
<dbReference type="FunFam" id="3.40.50.720:FF:000015">
    <property type="entry name" value="Ubiquitin-activating enzyme E1 1"/>
    <property type="match status" value="1"/>
</dbReference>
<dbReference type="InterPro" id="IPR000594">
    <property type="entry name" value="ThiF_NAD_FAD-bd"/>
</dbReference>
<dbReference type="InterPro" id="IPR018075">
    <property type="entry name" value="UBQ-activ_enz_E1"/>
</dbReference>
<comment type="pathway">
    <text evidence="2">Protein modification; protein ubiquitination.</text>
</comment>
<evidence type="ECO:0000256" key="2">
    <source>
        <dbReference type="ARBA" id="ARBA00004906"/>
    </source>
</evidence>
<evidence type="ECO:0000256" key="9">
    <source>
        <dbReference type="ARBA" id="ARBA00030371"/>
    </source>
</evidence>
<dbReference type="FunFam" id="2.40.30.180:FF:000001">
    <property type="entry name" value="ubiquitin-like modifier-activating enzyme 1"/>
    <property type="match status" value="1"/>
</dbReference>
<dbReference type="Gene3D" id="3.40.50.12550">
    <property type="entry name" value="Ubiquitin-activating enzyme E1, inactive adenylation domain, subdomain 2"/>
    <property type="match status" value="1"/>
</dbReference>
<dbReference type="Pfam" id="PF09358">
    <property type="entry name" value="E1_UFD"/>
    <property type="match status" value="1"/>
</dbReference>
<dbReference type="GO" id="GO:0005737">
    <property type="term" value="C:cytoplasm"/>
    <property type="evidence" value="ECO:0007669"/>
    <property type="project" value="TreeGrafter"/>
</dbReference>
<dbReference type="InterPro" id="IPR035985">
    <property type="entry name" value="Ubiquitin-activating_enz"/>
</dbReference>
<dbReference type="GO" id="GO:0004839">
    <property type="term" value="F:ubiquitin activating enzyme activity"/>
    <property type="evidence" value="ECO:0007669"/>
    <property type="project" value="UniProtKB-EC"/>
</dbReference>
<dbReference type="NCBIfam" id="TIGR01408">
    <property type="entry name" value="Ube1"/>
    <property type="match status" value="1"/>
</dbReference>
<dbReference type="Pfam" id="PF10585">
    <property type="entry name" value="UBA_E1_SCCH"/>
    <property type="match status" value="1"/>
</dbReference>
<dbReference type="PANTHER" id="PTHR10953">
    <property type="entry name" value="UBIQUITIN-ACTIVATING ENZYME E1"/>
    <property type="match status" value="1"/>
</dbReference>
<sequence>MLHEYSCNLLYTWRAIGRLIIEGKPKKYSGLPNFSAPPPSPFHPSPRFSSMSTNLGDHPRQPERALFDSSSPSFPVSKKQRVSSPLSSSAGGIISGSESNGTSVLHSVSHLPDQEMADLTKDIANGNNNNDMDPDEEPAVRAASHSFSGSLPSAHPNGVQRNTSNGLGNGEIDEGLYSRQLYVLGHEAMRRMAVSNILISGLKGLGVEIAKNVILGGVKSVCLHDEGQVEISDLSSQFFLREDDVGKNRAEVCFPRLAELNVYVDVSSHSTSLTAAVLKKYQIVILTDASVEEIMRVNEMCRANGAAFLSASTRGLFGQIFCDFGPDFTVLDVNGEPPVSTMISLVTRDEKGVVTAADEARHGLEDSDHVTFQEVQGMTELNHQAEPFKIKYLGPYSFSIGDTRAFSEYTSGGVVTQVKMAKHLHFKSFRDSLQHPSLMDMDIAKWGRSHQIHLGFLALDQFAQQNGGRLPRPHNPEDADKLVELCKTINDDLPTEAKVEKLEEDVLKSLALTARGDLAPMQSVVGSIVAQEVIKACSGKFHPVFQFLYFDALECLPEVAVVEADAQAIGSRYDGEIQVFGKTFMEKLQKSKWFVVGAGAIGCELLKNFAMMGLGCSPEGRIFVTDMDTIEKSNLNRQFLFRPHDVQKLKSDVAALAAKSMNPHLHITSHQNRVGPDTEKVYDDDFFEGLDGVANALDNVDARMYMDRRCVFYRKPLLESGTLGTKGNIQVVIPHLAESYSSSQDPPEKSIPICTLKNFPNTIEHTLQWARDLFEGLFTAPAGFVNRYIEEPKYMEHVMKLPGAQPLEMLDSLKRALVDEKPKTFVDCVMFARKQFEELFSNQIKQLLYNFPKEQLTTSGTPFWSGPKRCPHPLAFNPDNPQHLGFIIATASLKAEMYGLPRSLSPQEVHAMVGKLQLPVFQPKQGLKIAVTDAEQQAEHPGNTDGQKVEEIVHLLPTPATLKGFRMAAIEFEKDDDSNFHMDFIVATSNLRAENYDIAPADRHKSKLIAGKIIPAIATTTSLVSGLVCLELYKLVHGSYKDSKDMSKFKNAFVNLALPYFGFSEPMPAPKNKYGDSEWTLWDRFEVQGELTLQEFLDYFKREHKLEVTMLSQGVSMLYSFFLPKDKAAERMGWKMTELVRKISKKKVESHIRSLVFEVCCNNEEGDDVEVPYVKYNLPKHQDTTKH</sequence>
<dbReference type="InterPro" id="IPR032418">
    <property type="entry name" value="E1_FCCH"/>
</dbReference>
<evidence type="ECO:0000256" key="5">
    <source>
        <dbReference type="ARBA" id="ARBA00022598"/>
    </source>
</evidence>
<comment type="caution">
    <text evidence="14">The sequence shown here is derived from an EMBL/GenBank/DDBJ whole genome shotgun (WGS) entry which is preliminary data.</text>
</comment>
<keyword evidence="5 11" id="KW-0436">Ligase</keyword>
<dbReference type="FunFam" id="1.10.10.2660:FF:000001">
    <property type="entry name" value="Ubiquitin-activating enzyme E1 1"/>
    <property type="match status" value="1"/>
</dbReference>
<dbReference type="PRINTS" id="PR01849">
    <property type="entry name" value="UBIQUITINACT"/>
</dbReference>